<dbReference type="GO" id="GO:0005737">
    <property type="term" value="C:cytoplasm"/>
    <property type="evidence" value="ECO:0007669"/>
    <property type="project" value="TreeGrafter"/>
</dbReference>
<protein>
    <submittedName>
        <fullName evidence="6">tRNA-splicing endonuclease</fullName>
        <ecNumber evidence="6">4.6.1.16</ecNumber>
    </submittedName>
</protein>
<accession>A0A484IGU9</accession>
<dbReference type="InterPro" id="IPR006677">
    <property type="entry name" value="tRNA_intron_Endonuc_cat-like"/>
</dbReference>
<evidence type="ECO:0000259" key="4">
    <source>
        <dbReference type="Pfam" id="PF01974"/>
    </source>
</evidence>
<dbReference type="Gene3D" id="3.40.1350.10">
    <property type="match status" value="1"/>
</dbReference>
<keyword evidence="6" id="KW-0540">Nuclease</keyword>
<sequence length="183" mass="21101">MMQFTGQLIENRIFIHDLDESRRLFADGYYGKPLGISKPKNADFNSPLVLDLIEGYYLILKNKLYVFKYNGTPVSSDEILKECKKQYVNFKVKYKVFENLRDKSYVVTPGIKFGCDFAVYIHGPGIDHAPYLVKVLLDNEKITSIDIVLAGRLATTVKKQFVLAIVNEKEDTLKFVGFDWWRA</sequence>
<keyword evidence="2 6" id="KW-0456">Lyase</keyword>
<dbReference type="InterPro" id="IPR036740">
    <property type="entry name" value="tRNA_intron_Endonuc_N_sf"/>
</dbReference>
<keyword evidence="6" id="KW-0378">Hydrolase</keyword>
<keyword evidence="6" id="KW-0255">Endonuclease</keyword>
<dbReference type="GO" id="GO:0000213">
    <property type="term" value="F:tRNA-intron lyase activity"/>
    <property type="evidence" value="ECO:0007669"/>
    <property type="project" value="UniProtKB-EC"/>
</dbReference>
<dbReference type="Pfam" id="PF01974">
    <property type="entry name" value="tRNA_int_endo"/>
    <property type="match status" value="1"/>
</dbReference>
<organism evidence="6 7">
    <name type="scientific">Candidatus Nitrosocosmicus franklandianus</name>
    <dbReference type="NCBI Taxonomy" id="1798806"/>
    <lineage>
        <taxon>Archaea</taxon>
        <taxon>Nitrososphaerota</taxon>
        <taxon>Nitrososphaeria</taxon>
        <taxon>Nitrososphaerales</taxon>
        <taxon>Nitrososphaeraceae</taxon>
        <taxon>Candidatus Nitrosocosmicus</taxon>
    </lineage>
</organism>
<dbReference type="NCBIfam" id="TIGR00324">
    <property type="entry name" value="endA"/>
    <property type="match status" value="1"/>
</dbReference>
<dbReference type="SUPFAM" id="SSF55267">
    <property type="entry name" value="tRNA-intron endonuclease N-terminal domain-like"/>
    <property type="match status" value="1"/>
</dbReference>
<evidence type="ECO:0000256" key="2">
    <source>
        <dbReference type="ARBA" id="ARBA00023239"/>
    </source>
</evidence>
<dbReference type="InterPro" id="IPR006678">
    <property type="entry name" value="tRNA_intron_Endonuc_N"/>
</dbReference>
<dbReference type="InterPro" id="IPR006676">
    <property type="entry name" value="tRNA_splic"/>
</dbReference>
<dbReference type="Proteomes" id="UP000294299">
    <property type="component" value="Chromosome NFRAN"/>
</dbReference>
<dbReference type="InterPro" id="IPR016442">
    <property type="entry name" value="tRNA_splic_arch_short"/>
</dbReference>
<dbReference type="PIRSF" id="PIRSF005285">
    <property type="entry name" value="tRNA_splic_archaea"/>
    <property type="match status" value="1"/>
</dbReference>
<evidence type="ECO:0000256" key="3">
    <source>
        <dbReference type="ARBA" id="ARBA00024798"/>
    </source>
</evidence>
<dbReference type="EMBL" id="LR216287">
    <property type="protein sequence ID" value="VFJ15430.1"/>
    <property type="molecule type" value="Genomic_DNA"/>
</dbReference>
<dbReference type="InterPro" id="IPR036167">
    <property type="entry name" value="tRNA_intron_Endo_cat-like_sf"/>
</dbReference>
<dbReference type="GeneID" id="39422206"/>
<dbReference type="CDD" id="cd22363">
    <property type="entry name" value="tRNA-intron_lyase_C"/>
    <property type="match status" value="1"/>
</dbReference>
<dbReference type="InterPro" id="IPR011856">
    <property type="entry name" value="tRNA_endonuc-like_dom_sf"/>
</dbReference>
<evidence type="ECO:0000313" key="7">
    <source>
        <dbReference type="Proteomes" id="UP000294299"/>
    </source>
</evidence>
<dbReference type="PANTHER" id="PTHR21227">
    <property type="entry name" value="TRNA-SPLICING ENDONUCLEASE SUBUNIT SEN2"/>
    <property type="match status" value="1"/>
</dbReference>
<comment type="function">
    <text evidence="3">Endonuclease that removes tRNA introns. Cleaves pre-tRNA at the 5'- and 3'-splice sites to release the intron. The products are an intron and two tRNA half-molecules bearing 2',3' cyclic phosphate and 5'-OH termini. Recognizes a pseudosymmetric substrate in which 2 bulged loops of 3 bases are separated by a stem of 4 bp.</text>
</comment>
<keyword evidence="1" id="KW-0819">tRNA processing</keyword>
<evidence type="ECO:0000313" key="6">
    <source>
        <dbReference type="EMBL" id="VFJ15430.1"/>
    </source>
</evidence>
<dbReference type="FunFam" id="3.40.1350.10:FF:000006">
    <property type="entry name" value="tRNA-splicing endonuclease"/>
    <property type="match status" value="1"/>
</dbReference>
<dbReference type="SUPFAM" id="SSF53032">
    <property type="entry name" value="tRNA-intron endonuclease catalytic domain-like"/>
    <property type="match status" value="1"/>
</dbReference>
<evidence type="ECO:0000256" key="1">
    <source>
        <dbReference type="ARBA" id="ARBA00022694"/>
    </source>
</evidence>
<dbReference type="KEGG" id="nfn:NFRAN_3112"/>
<dbReference type="Pfam" id="PF02778">
    <property type="entry name" value="tRNA_int_endo_N"/>
    <property type="match status" value="1"/>
</dbReference>
<name>A0A484IGU9_9ARCH</name>
<dbReference type="Gene3D" id="3.40.1170.20">
    <property type="entry name" value="tRNA intron endonuclease, N-terminal domain"/>
    <property type="match status" value="1"/>
</dbReference>
<dbReference type="RefSeq" id="WP_232038036.1">
    <property type="nucleotide sequence ID" value="NZ_LR216287.1"/>
</dbReference>
<evidence type="ECO:0000259" key="5">
    <source>
        <dbReference type="Pfam" id="PF02778"/>
    </source>
</evidence>
<dbReference type="GO" id="GO:0006388">
    <property type="term" value="P:tRNA splicing, via endonucleolytic cleavage and ligation"/>
    <property type="evidence" value="ECO:0007669"/>
    <property type="project" value="InterPro"/>
</dbReference>
<gene>
    <name evidence="6" type="primary">endA</name>
    <name evidence="6" type="ORF">NFRAN_3112</name>
</gene>
<proteinExistence type="predicted"/>
<feature type="domain" description="tRNA intron endonuclease N-terminal" evidence="5">
    <location>
        <begin position="5"/>
        <end position="79"/>
    </location>
</feature>
<dbReference type="AlphaFoldDB" id="A0A484IGU9"/>
<dbReference type="EC" id="4.6.1.16" evidence="6"/>
<reference evidence="6 7" key="1">
    <citation type="submission" date="2019-02" db="EMBL/GenBank/DDBJ databases">
        <authorList>
            <person name="Lehtovirta-Morley E L."/>
        </authorList>
    </citation>
    <scope>NUCLEOTIDE SEQUENCE [LARGE SCALE GENOMIC DNA]</scope>
    <source>
        <strain evidence="6">NFRAN1</strain>
    </source>
</reference>
<keyword evidence="7" id="KW-1185">Reference proteome</keyword>
<dbReference type="GO" id="GO:0003676">
    <property type="term" value="F:nucleic acid binding"/>
    <property type="evidence" value="ECO:0007669"/>
    <property type="project" value="InterPro"/>
</dbReference>
<dbReference type="PANTHER" id="PTHR21227:SF0">
    <property type="entry name" value="TRNA-SPLICING ENDONUCLEASE SUBUNIT SEN2"/>
    <property type="match status" value="1"/>
</dbReference>
<feature type="domain" description="tRNA intron endonuclease catalytic" evidence="4">
    <location>
        <begin position="90"/>
        <end position="171"/>
    </location>
</feature>